<dbReference type="InterPro" id="IPR004369">
    <property type="entry name" value="Prolyl-tRNA_editing_YbaK/EbsC"/>
</dbReference>
<keyword evidence="3 4" id="KW-0456">Lyase</keyword>
<dbReference type="PIRSF" id="PIRSF006181">
    <property type="entry name" value="EbsC_YbaK"/>
    <property type="match status" value="1"/>
</dbReference>
<dbReference type="EC" id="4.2.-.-" evidence="4"/>
<evidence type="ECO:0000313" key="6">
    <source>
        <dbReference type="EMBL" id="ERJ19100.1"/>
    </source>
</evidence>
<comment type="similarity">
    <text evidence="1 4">Belongs to the prolyl-tRNA editing family. YbaK/EbsC subfamily.</text>
</comment>
<dbReference type="InterPro" id="IPR036754">
    <property type="entry name" value="YbaK/aa-tRNA-synt-asso_dom_sf"/>
</dbReference>
<accession>U2EMM2</accession>
<evidence type="ECO:0000313" key="7">
    <source>
        <dbReference type="Proteomes" id="UP000006242"/>
    </source>
</evidence>
<dbReference type="PANTHER" id="PTHR30411:SF0">
    <property type="entry name" value="CYS-TRNA(PRO)_CYS-TRNA(CYS) DEACYLASE YBAK"/>
    <property type="match status" value="1"/>
</dbReference>
<dbReference type="Pfam" id="PF04073">
    <property type="entry name" value="tRNA_edit"/>
    <property type="match status" value="1"/>
</dbReference>
<dbReference type="Proteomes" id="UP000006242">
    <property type="component" value="Unassembled WGS sequence"/>
</dbReference>
<name>U2EMM2_9GAMM</name>
<sequence length="157" mass="16660">MTPATQLLDEQNVPYQLHQYEHTTAHSDYGIDASQQLGVAPEQVFKTLVAELDNHALVVAIVPVSGRLHMKSLAAAAHAKKAFMADRAKVEKTTGYVLGGVSPLGQKKALASFIDESAIAFDTIFISGGRRGLEIEIAPFALAEAIDAGFVAIADTA</sequence>
<dbReference type="Gene3D" id="3.90.960.10">
    <property type="entry name" value="YbaK/aminoacyl-tRNA synthetase-associated domain"/>
    <property type="match status" value="1"/>
</dbReference>
<evidence type="ECO:0000259" key="5">
    <source>
        <dbReference type="Pfam" id="PF04073"/>
    </source>
</evidence>
<dbReference type="GO" id="GO:0006412">
    <property type="term" value="P:translation"/>
    <property type="evidence" value="ECO:0007669"/>
    <property type="project" value="UniProtKB-KW"/>
</dbReference>
<dbReference type="GO" id="GO:0016829">
    <property type="term" value="F:lyase activity"/>
    <property type="evidence" value="ECO:0007669"/>
    <property type="project" value="UniProtKB-KW"/>
</dbReference>
<dbReference type="STRING" id="1033802.SSPSH_001939"/>
<keyword evidence="7" id="KW-1185">Reference proteome</keyword>
<evidence type="ECO:0000256" key="3">
    <source>
        <dbReference type="ARBA" id="ARBA00023239"/>
    </source>
</evidence>
<keyword evidence="2 4" id="KW-0648">Protein biosynthesis</keyword>
<dbReference type="NCBIfam" id="TIGR00011">
    <property type="entry name" value="YbaK_EbsC"/>
    <property type="match status" value="1"/>
</dbReference>
<dbReference type="RefSeq" id="WP_006912671.1">
    <property type="nucleotide sequence ID" value="NZ_AFNV02000012.1"/>
</dbReference>
<dbReference type="eggNOG" id="COG2606">
    <property type="taxonomic scope" value="Bacteria"/>
</dbReference>
<evidence type="ECO:0000256" key="2">
    <source>
        <dbReference type="ARBA" id="ARBA00022917"/>
    </source>
</evidence>
<proteinExistence type="inferred from homology"/>
<dbReference type="GO" id="GO:0002161">
    <property type="term" value="F:aminoacyl-tRNA deacylase activity"/>
    <property type="evidence" value="ECO:0007669"/>
    <property type="project" value="InterPro"/>
</dbReference>
<dbReference type="OrthoDB" id="9809296at2"/>
<evidence type="ECO:0000256" key="4">
    <source>
        <dbReference type="PIRNR" id="PIRNR006181"/>
    </source>
</evidence>
<dbReference type="CDD" id="cd00002">
    <property type="entry name" value="YbaK_deacylase"/>
    <property type="match status" value="1"/>
</dbReference>
<reference evidence="6 7" key="2">
    <citation type="journal article" date="2013" name="PLoS ONE">
        <title>INDIGO - INtegrated Data Warehouse of MIcrobial GenOmes with Examples from the Red Sea Extremophiles.</title>
        <authorList>
            <person name="Alam I."/>
            <person name="Antunes A."/>
            <person name="Kamau A.A."/>
            <person name="Ba Alawi W."/>
            <person name="Kalkatawi M."/>
            <person name="Stingl U."/>
            <person name="Bajic V.B."/>
        </authorList>
    </citation>
    <scope>NUCLEOTIDE SEQUENCE [LARGE SCALE GENOMIC DNA]</scope>
    <source>
        <strain evidence="6 7">E1L3A</strain>
    </source>
</reference>
<dbReference type="PANTHER" id="PTHR30411">
    <property type="entry name" value="CYTOPLASMIC PROTEIN"/>
    <property type="match status" value="1"/>
</dbReference>
<dbReference type="AlphaFoldDB" id="U2EMM2"/>
<feature type="domain" description="YbaK/aminoacyl-tRNA synthetase-associated" evidence="5">
    <location>
        <begin position="32"/>
        <end position="142"/>
    </location>
</feature>
<evidence type="ECO:0000256" key="1">
    <source>
        <dbReference type="ARBA" id="ARBA00009798"/>
    </source>
</evidence>
<comment type="caution">
    <text evidence="6">The sequence shown here is derived from an EMBL/GenBank/DDBJ whole genome shotgun (WGS) entry which is preliminary data.</text>
</comment>
<reference evidence="6 7" key="1">
    <citation type="journal article" date="2011" name="J. Bacteriol.">
        <title>Genome sequence of Salinisphaera shabanensis, a gammaproteobacterium from the harsh, variable environment of the brine-seawater interface of the Shaban Deep in the Red Sea.</title>
        <authorList>
            <person name="Antunes A."/>
            <person name="Alam I."/>
            <person name="Bajic V.B."/>
            <person name="Stingl U."/>
        </authorList>
    </citation>
    <scope>NUCLEOTIDE SEQUENCE [LARGE SCALE GENOMIC DNA]</scope>
    <source>
        <strain evidence="6 7">E1L3A</strain>
    </source>
</reference>
<protein>
    <recommendedName>
        <fullName evidence="4">Cys-tRNA(Pro)/Cys-tRNA(Cys) deacylase</fullName>
        <ecNumber evidence="4">4.2.-.-</ecNumber>
    </recommendedName>
</protein>
<organism evidence="6 7">
    <name type="scientific">Salinisphaera shabanensis E1L3A</name>
    <dbReference type="NCBI Taxonomy" id="1033802"/>
    <lineage>
        <taxon>Bacteria</taxon>
        <taxon>Pseudomonadati</taxon>
        <taxon>Pseudomonadota</taxon>
        <taxon>Gammaproteobacteria</taxon>
        <taxon>Salinisphaerales</taxon>
        <taxon>Salinisphaeraceae</taxon>
        <taxon>Salinisphaera</taxon>
    </lineage>
</organism>
<dbReference type="SUPFAM" id="SSF55826">
    <property type="entry name" value="YbaK/ProRS associated domain"/>
    <property type="match status" value="1"/>
</dbReference>
<dbReference type="InterPro" id="IPR007214">
    <property type="entry name" value="YbaK/aa-tRNA-synth-assoc-dom"/>
</dbReference>
<dbReference type="EMBL" id="AFNV02000012">
    <property type="protein sequence ID" value="ERJ19100.1"/>
    <property type="molecule type" value="Genomic_DNA"/>
</dbReference>
<gene>
    <name evidence="6" type="ORF">SSPSH_001939</name>
</gene>